<dbReference type="KEGG" id="raq:Rahaq2_3662"/>
<protein>
    <submittedName>
        <fullName evidence="4">Putative acyltransferase</fullName>
    </submittedName>
</protein>
<feature type="transmembrane region" description="Helical" evidence="1">
    <location>
        <begin position="170"/>
        <end position="188"/>
    </location>
</feature>
<evidence type="ECO:0000259" key="2">
    <source>
        <dbReference type="Pfam" id="PF01757"/>
    </source>
</evidence>
<dbReference type="Pfam" id="PF01757">
    <property type="entry name" value="Acyl_transf_3"/>
    <property type="match status" value="1"/>
</dbReference>
<keyword evidence="4" id="KW-0808">Transferase</keyword>
<evidence type="ECO:0000313" key="5">
    <source>
        <dbReference type="Proteomes" id="UP000009010"/>
    </source>
</evidence>
<dbReference type="PANTHER" id="PTHR23028">
    <property type="entry name" value="ACETYLTRANSFERASE"/>
    <property type="match status" value="1"/>
</dbReference>
<dbReference type="InterPro" id="IPR043968">
    <property type="entry name" value="SGNH"/>
</dbReference>
<dbReference type="GO" id="GO:0016747">
    <property type="term" value="F:acyltransferase activity, transferring groups other than amino-acyl groups"/>
    <property type="evidence" value="ECO:0007669"/>
    <property type="project" value="InterPro"/>
</dbReference>
<dbReference type="EMBL" id="CP003244">
    <property type="protein sequence ID" value="AEX53454.1"/>
    <property type="molecule type" value="Genomic_DNA"/>
</dbReference>
<feature type="transmembrane region" description="Helical" evidence="1">
    <location>
        <begin position="225"/>
        <end position="243"/>
    </location>
</feature>
<evidence type="ECO:0000259" key="3">
    <source>
        <dbReference type="Pfam" id="PF19040"/>
    </source>
</evidence>
<organism evidence="4 5">
    <name type="scientific">Rahnella aquatilis (strain ATCC 33071 / DSM 4594 / JCM 1683 / NBRC 105701 / NCIMB 13365 / CIP 78.65)</name>
    <dbReference type="NCBI Taxonomy" id="745277"/>
    <lineage>
        <taxon>Bacteria</taxon>
        <taxon>Pseudomonadati</taxon>
        <taxon>Pseudomonadota</taxon>
        <taxon>Gammaproteobacteria</taxon>
        <taxon>Enterobacterales</taxon>
        <taxon>Yersiniaceae</taxon>
        <taxon>Rahnella</taxon>
    </lineage>
</organism>
<gene>
    <name evidence="4" type="ordered locus">Rahaq2_3662</name>
</gene>
<evidence type="ECO:0000313" key="4">
    <source>
        <dbReference type="EMBL" id="AEX53454.1"/>
    </source>
</evidence>
<dbReference type="AlphaFoldDB" id="H2IPE6"/>
<dbReference type="PATRIC" id="fig|745277.3.peg.3514"/>
<dbReference type="GO" id="GO:0016020">
    <property type="term" value="C:membrane"/>
    <property type="evidence" value="ECO:0007669"/>
    <property type="project" value="TreeGrafter"/>
</dbReference>
<keyword evidence="1" id="KW-0472">Membrane</keyword>
<feature type="domain" description="SGNH" evidence="3">
    <location>
        <begin position="411"/>
        <end position="651"/>
    </location>
</feature>
<accession>H2IPE6</accession>
<dbReference type="HOGENOM" id="CLU_005679_10_2_6"/>
<dbReference type="Pfam" id="PF19040">
    <property type="entry name" value="SGNH"/>
    <property type="match status" value="1"/>
</dbReference>
<feature type="transmembrane region" description="Helical" evidence="1">
    <location>
        <begin position="350"/>
        <end position="371"/>
    </location>
</feature>
<reference evidence="4 5" key="1">
    <citation type="journal article" date="2012" name="J. Bacteriol.">
        <title>Complete Genome Sequence of Rahnella aquatilis CIP 78.65.</title>
        <authorList>
            <person name="Martinez R.J."/>
            <person name="Bruce D."/>
            <person name="Detter C."/>
            <person name="Goodwin L.A."/>
            <person name="Han J."/>
            <person name="Han C.S."/>
            <person name="Held B."/>
            <person name="Land M.L."/>
            <person name="Mikhailova N."/>
            <person name="Nolan M."/>
            <person name="Pennacchio L."/>
            <person name="Pitluck S."/>
            <person name="Tapia R."/>
            <person name="Woyke T."/>
            <person name="Sobecky P.A."/>
        </authorList>
    </citation>
    <scope>NUCLEOTIDE SEQUENCE [LARGE SCALE GENOMIC DNA]</scope>
    <source>
        <strain evidence="5">ATCC 33071 / DSM 4594 / JCM 1683 / NBRC 105701 / NCIMB 13365 / CIP 78.65</strain>
    </source>
</reference>
<sequence>MSSKYYRRDIDGLRAIAILLVVIFHSGSLLFPSGFIGVDIFFVISGYLITNIITSQQHENTFKLSEFYRRRLWRIQPVLIFMWLVVCILISLTYLPIDYISYVHSQKYSSLLLANQYFGKSSAEYASPDTTVMPLLHTWSLAIEWQWYLILPLALLALKKVAPRLKPANAIYIFFAISLITSITVMSFKPFGGYYFLTTRIYEFLAGGCVIFLERRFEGKVNNKILNNILGLLAISIILYAALSQGVLRDYPNQYAILVTLSSGILIFIGAADKETILTKFFSSAPMTYLGKLSYSIYLWHWPIFSINNYIYGEMSAVRVFICMLITIILSFISYYFIETPLRKAKVSLLKTLLLLVLLPALLATVIYKVVDKNQGYSFRLGHNYDASFRLEKIYSQKALHRNDCLDGKQAPSECEFGDLKATRTALLIGDSNSNHFWGFWDVMGINAHVKFTALSTPSCLSLPGIYQFDWWIYKNQSYLKCYENTQHYYELIKNRHYDYVIIGEIWEQYAQGPWLINSENNPRSESLSQARMEEALRKALDIIIASGARPILMRTIAPMPKGYMACRAKEAILRHPYNKEACDSTPTGSSENEWTMGLFKKMTDSYPTLQLVDPKKVQCPQGECITQLNGIGIYRDVGHITDYASYSFGEYYLRWFGNPLK</sequence>
<keyword evidence="1" id="KW-1133">Transmembrane helix</keyword>
<dbReference type="Proteomes" id="UP000009010">
    <property type="component" value="Chromosome"/>
</dbReference>
<feature type="transmembrane region" description="Helical" evidence="1">
    <location>
        <begin position="255"/>
        <end position="272"/>
    </location>
</feature>
<feature type="transmembrane region" description="Helical" evidence="1">
    <location>
        <begin position="139"/>
        <end position="158"/>
    </location>
</feature>
<evidence type="ECO:0000256" key="1">
    <source>
        <dbReference type="SAM" id="Phobius"/>
    </source>
</evidence>
<feature type="transmembrane region" description="Helical" evidence="1">
    <location>
        <begin position="36"/>
        <end position="54"/>
    </location>
</feature>
<feature type="transmembrane region" description="Helical" evidence="1">
    <location>
        <begin position="318"/>
        <end position="338"/>
    </location>
</feature>
<dbReference type="PANTHER" id="PTHR23028:SF53">
    <property type="entry name" value="ACYL_TRANSF_3 DOMAIN-CONTAINING PROTEIN"/>
    <property type="match status" value="1"/>
</dbReference>
<feature type="transmembrane region" description="Helical" evidence="1">
    <location>
        <begin position="12"/>
        <end position="30"/>
    </location>
</feature>
<name>H2IPE6_RAHAC</name>
<proteinExistence type="predicted"/>
<feature type="transmembrane region" description="Helical" evidence="1">
    <location>
        <begin position="75"/>
        <end position="97"/>
    </location>
</feature>
<dbReference type="InterPro" id="IPR002656">
    <property type="entry name" value="Acyl_transf_3_dom"/>
</dbReference>
<reference evidence="5" key="2">
    <citation type="submission" date="2012-01" db="EMBL/GenBank/DDBJ databases">
        <title>Complete sequence of chromosome of Rahnella aquatilis CIP 78.65.</title>
        <authorList>
            <person name="Lucas S."/>
            <person name="Han J."/>
            <person name="Lapidus A."/>
            <person name="Cheng J.-F."/>
            <person name="Goodwin L."/>
            <person name="Pitluck S."/>
            <person name="Peters L."/>
            <person name="Ovchinnikova G."/>
            <person name="Held B."/>
            <person name="Detter J.C."/>
            <person name="Han C."/>
            <person name="Tapia R."/>
            <person name="Land M."/>
            <person name="Hauser L."/>
            <person name="Kyrpides N."/>
            <person name="Ivanova N."/>
            <person name="Pagani I."/>
            <person name="Sobecky P."/>
            <person name="Martinez R."/>
            <person name="Woyke T."/>
        </authorList>
    </citation>
    <scope>NUCLEOTIDE SEQUENCE [LARGE SCALE GENOMIC DNA]</scope>
    <source>
        <strain evidence="5">ATCC 33071 / DSM 4594 / JCM 1683 / NBRC 105701 / NCIMB 13365 / CIP 78.65</strain>
    </source>
</reference>
<feature type="transmembrane region" description="Helical" evidence="1">
    <location>
        <begin position="194"/>
        <end position="213"/>
    </location>
</feature>
<keyword evidence="5" id="KW-1185">Reference proteome</keyword>
<keyword evidence="4" id="KW-0012">Acyltransferase</keyword>
<dbReference type="GO" id="GO:0009103">
    <property type="term" value="P:lipopolysaccharide biosynthetic process"/>
    <property type="evidence" value="ECO:0007669"/>
    <property type="project" value="TreeGrafter"/>
</dbReference>
<dbReference type="eggNOG" id="COG1835">
    <property type="taxonomic scope" value="Bacteria"/>
</dbReference>
<feature type="domain" description="Acyltransferase 3" evidence="2">
    <location>
        <begin position="9"/>
        <end position="335"/>
    </location>
</feature>
<dbReference type="InterPro" id="IPR050879">
    <property type="entry name" value="Acyltransferase_3"/>
</dbReference>
<keyword evidence="1" id="KW-0812">Transmembrane</keyword>